<accession>A0AA88R2Z8</accession>
<proteinExistence type="predicted"/>
<feature type="non-terminal residue" evidence="3">
    <location>
        <position position="459"/>
    </location>
</feature>
<dbReference type="InterPro" id="IPR044824">
    <property type="entry name" value="MAIN-like"/>
</dbReference>
<keyword evidence="4" id="KW-1185">Reference proteome</keyword>
<name>A0AA88R2Z8_9ASTE</name>
<dbReference type="Proteomes" id="UP001187471">
    <property type="component" value="Unassembled WGS sequence"/>
</dbReference>
<keyword evidence="1" id="KW-0175">Coiled coil</keyword>
<dbReference type="Pfam" id="PF10536">
    <property type="entry name" value="PMD"/>
    <property type="match status" value="1"/>
</dbReference>
<evidence type="ECO:0000259" key="2">
    <source>
        <dbReference type="Pfam" id="PF10536"/>
    </source>
</evidence>
<feature type="domain" description="Aminotransferase-like plant mobile" evidence="2">
    <location>
        <begin position="33"/>
        <end position="258"/>
    </location>
</feature>
<reference evidence="3" key="1">
    <citation type="submission" date="2022-12" db="EMBL/GenBank/DDBJ databases">
        <title>Draft genome assemblies for two species of Escallonia (Escalloniales).</title>
        <authorList>
            <person name="Chanderbali A."/>
            <person name="Dervinis C."/>
            <person name="Anghel I."/>
            <person name="Soltis D."/>
            <person name="Soltis P."/>
            <person name="Zapata F."/>
        </authorList>
    </citation>
    <scope>NUCLEOTIDE SEQUENCE</scope>
    <source>
        <strain evidence="3">UCBG92.1500</strain>
        <tissue evidence="3">Leaf</tissue>
    </source>
</reference>
<gene>
    <name evidence="3" type="ORF">RJ640_010346</name>
</gene>
<feature type="coiled-coil region" evidence="1">
    <location>
        <begin position="376"/>
        <end position="434"/>
    </location>
</feature>
<evidence type="ECO:0000256" key="1">
    <source>
        <dbReference type="SAM" id="Coils"/>
    </source>
</evidence>
<dbReference type="InterPro" id="IPR019557">
    <property type="entry name" value="AminoTfrase-like_pln_mobile"/>
</dbReference>
<sequence length="459" mass="52738">VANFSTRFSLPSFLKRVNKLTCSQRKAIEKTGFGSLLQIPNQVVHKNLLVELMERWNCEKRAFILRPGEISITLMDVALILGLRVTGDLVILKGDAPFLELEREYGAALWNRKISIASIEERLESLHGADDEVFKRSFLLYTFGTLLFPNSNGKVDSRYLFFLQDLDKVNHFAWGAAVLADVISWLSKRKETNVQYVNFCLIFLQIWSYEHIDMARPSLLDCHFTSARVCRWGKVKSYERQWYTTKFMELESNQILWKLHPTAEESDNSLIRELVEAGSDRIELVEAGRDKELAEAGSDKIELDISSTEESIDNGGSAKTRPAQMEHWIVHLEKNSEMDKPEVVGTREDSPMELSPLQNASVVSTKDDQADLRTRNWILQEQNMKLKEDIDCLSNQVKLLKNQLSTRPILEEQNLELRNEVEILRRQNQLLTSSENSLAARLERVLFDDNVDATEEQSI</sequence>
<dbReference type="EMBL" id="JAVXUO010001488">
    <property type="protein sequence ID" value="KAK2981829.1"/>
    <property type="molecule type" value="Genomic_DNA"/>
</dbReference>
<dbReference type="AlphaFoldDB" id="A0AA88R2Z8"/>
<dbReference type="PANTHER" id="PTHR46033">
    <property type="entry name" value="PROTEIN MAIN-LIKE 2"/>
    <property type="match status" value="1"/>
</dbReference>
<dbReference type="GO" id="GO:0010073">
    <property type="term" value="P:meristem maintenance"/>
    <property type="evidence" value="ECO:0007669"/>
    <property type="project" value="InterPro"/>
</dbReference>
<evidence type="ECO:0000313" key="4">
    <source>
        <dbReference type="Proteomes" id="UP001187471"/>
    </source>
</evidence>
<protein>
    <recommendedName>
        <fullName evidence="2">Aminotransferase-like plant mobile domain-containing protein</fullName>
    </recommendedName>
</protein>
<evidence type="ECO:0000313" key="3">
    <source>
        <dbReference type="EMBL" id="KAK2981829.1"/>
    </source>
</evidence>
<comment type="caution">
    <text evidence="3">The sequence shown here is derived from an EMBL/GenBank/DDBJ whole genome shotgun (WGS) entry which is preliminary data.</text>
</comment>
<dbReference type="PANTHER" id="PTHR46033:SF8">
    <property type="entry name" value="PROTEIN MAINTENANCE OF MERISTEMS-LIKE"/>
    <property type="match status" value="1"/>
</dbReference>
<organism evidence="3 4">
    <name type="scientific">Escallonia rubra</name>
    <dbReference type="NCBI Taxonomy" id="112253"/>
    <lineage>
        <taxon>Eukaryota</taxon>
        <taxon>Viridiplantae</taxon>
        <taxon>Streptophyta</taxon>
        <taxon>Embryophyta</taxon>
        <taxon>Tracheophyta</taxon>
        <taxon>Spermatophyta</taxon>
        <taxon>Magnoliopsida</taxon>
        <taxon>eudicotyledons</taxon>
        <taxon>Gunneridae</taxon>
        <taxon>Pentapetalae</taxon>
        <taxon>asterids</taxon>
        <taxon>campanulids</taxon>
        <taxon>Escalloniales</taxon>
        <taxon>Escalloniaceae</taxon>
        <taxon>Escallonia</taxon>
    </lineage>
</organism>